<evidence type="ECO:0000313" key="1">
    <source>
        <dbReference type="EMBL" id="KAG0712975.1"/>
    </source>
</evidence>
<sequence>MGRPPPTCRALLGREALVRVEFLKKDRVFEVTKDEREEDIVIFFPSNRLSSFFEAGLSNALTICFFSSTILESKKASPAFFLETYHRWRRRACSAALATVWSGYVLRISRKSTSFNGAFTRSVPHPIACSTPEQRRGPLVPPPASLDHFSDSWISASELEAVDGLGHPPGLMEISKTAEGFLAGPSPPRNRWRDGEVLHSPPWDGSSTSSLLQEGQCVVLQLAGCVIGGEELYEVLRCFHRLPCEESRRTIDHGVVLKIPMSGPEEEPRLASRHLEDHLVT</sequence>
<name>A0A8J4XSR7_CHIOP</name>
<comment type="caution">
    <text evidence="1">The sequence shown here is derived from an EMBL/GenBank/DDBJ whole genome shotgun (WGS) entry which is preliminary data.</text>
</comment>
<gene>
    <name evidence="1" type="ORF">GWK47_017256</name>
</gene>
<accession>A0A8J4XSR7</accession>
<dbReference type="Proteomes" id="UP000770661">
    <property type="component" value="Unassembled WGS sequence"/>
</dbReference>
<organism evidence="1 2">
    <name type="scientific">Chionoecetes opilio</name>
    <name type="common">Atlantic snow crab</name>
    <name type="synonym">Cancer opilio</name>
    <dbReference type="NCBI Taxonomy" id="41210"/>
    <lineage>
        <taxon>Eukaryota</taxon>
        <taxon>Metazoa</taxon>
        <taxon>Ecdysozoa</taxon>
        <taxon>Arthropoda</taxon>
        <taxon>Crustacea</taxon>
        <taxon>Multicrustacea</taxon>
        <taxon>Malacostraca</taxon>
        <taxon>Eumalacostraca</taxon>
        <taxon>Eucarida</taxon>
        <taxon>Decapoda</taxon>
        <taxon>Pleocyemata</taxon>
        <taxon>Brachyura</taxon>
        <taxon>Eubrachyura</taxon>
        <taxon>Majoidea</taxon>
        <taxon>Majidae</taxon>
        <taxon>Chionoecetes</taxon>
    </lineage>
</organism>
<keyword evidence="2" id="KW-1185">Reference proteome</keyword>
<protein>
    <submittedName>
        <fullName evidence="1">Uncharacterized protein</fullName>
    </submittedName>
</protein>
<dbReference type="AlphaFoldDB" id="A0A8J4XSR7"/>
<reference evidence="1" key="1">
    <citation type="submission" date="2020-07" db="EMBL/GenBank/DDBJ databases">
        <title>The High-quality genome of the commercially important snow crab, Chionoecetes opilio.</title>
        <authorList>
            <person name="Jeong J.-H."/>
            <person name="Ryu S."/>
        </authorList>
    </citation>
    <scope>NUCLEOTIDE SEQUENCE</scope>
    <source>
        <strain evidence="1">MADBK_172401_WGS</strain>
        <tissue evidence="1">Digestive gland</tissue>
    </source>
</reference>
<dbReference type="EMBL" id="JACEEZ010021909">
    <property type="protein sequence ID" value="KAG0712975.1"/>
    <property type="molecule type" value="Genomic_DNA"/>
</dbReference>
<evidence type="ECO:0000313" key="2">
    <source>
        <dbReference type="Proteomes" id="UP000770661"/>
    </source>
</evidence>
<proteinExistence type="predicted"/>